<evidence type="ECO:0000256" key="1">
    <source>
        <dbReference type="ARBA" id="ARBA00004141"/>
    </source>
</evidence>
<evidence type="ECO:0000256" key="7">
    <source>
        <dbReference type="ARBA" id="ARBA00023002"/>
    </source>
</evidence>
<organism evidence="11 12">
    <name type="scientific">Euroglyphus maynei</name>
    <name type="common">Mayne's house dust mite</name>
    <dbReference type="NCBI Taxonomy" id="6958"/>
    <lineage>
        <taxon>Eukaryota</taxon>
        <taxon>Metazoa</taxon>
        <taxon>Ecdysozoa</taxon>
        <taxon>Arthropoda</taxon>
        <taxon>Chelicerata</taxon>
        <taxon>Arachnida</taxon>
        <taxon>Acari</taxon>
        <taxon>Acariformes</taxon>
        <taxon>Sarcoptiformes</taxon>
        <taxon>Astigmata</taxon>
        <taxon>Psoroptidia</taxon>
        <taxon>Analgoidea</taxon>
        <taxon>Pyroglyphidae</taxon>
        <taxon>Pyroglyphinae</taxon>
        <taxon>Euroglyphus</taxon>
    </lineage>
</organism>
<evidence type="ECO:0000256" key="4">
    <source>
        <dbReference type="ARBA" id="ARBA00022692"/>
    </source>
</evidence>
<accession>A0A1Y3BGU2</accession>
<dbReference type="OrthoDB" id="7444835at2759"/>
<name>A0A1Y3BGU2_EURMA</name>
<evidence type="ECO:0000256" key="8">
    <source>
        <dbReference type="ARBA" id="ARBA00023098"/>
    </source>
</evidence>
<keyword evidence="3" id="KW-0444">Lipid biosynthesis</keyword>
<evidence type="ECO:0000256" key="6">
    <source>
        <dbReference type="ARBA" id="ARBA00022989"/>
    </source>
</evidence>
<dbReference type="GO" id="GO:0005506">
    <property type="term" value="F:iron ion binding"/>
    <property type="evidence" value="ECO:0007669"/>
    <property type="project" value="TreeGrafter"/>
</dbReference>
<proteinExistence type="inferred from homology"/>
<evidence type="ECO:0000313" key="12">
    <source>
        <dbReference type="Proteomes" id="UP000194236"/>
    </source>
</evidence>
<dbReference type="GO" id="GO:0004768">
    <property type="term" value="F:stearoyl-CoA 9-desaturase activity"/>
    <property type="evidence" value="ECO:0007669"/>
    <property type="project" value="TreeGrafter"/>
</dbReference>
<dbReference type="PANTHER" id="PTHR11351:SF31">
    <property type="entry name" value="DESATURASE 1, ISOFORM A-RELATED"/>
    <property type="match status" value="1"/>
</dbReference>
<evidence type="ECO:0000256" key="3">
    <source>
        <dbReference type="ARBA" id="ARBA00022516"/>
    </source>
</evidence>
<dbReference type="EMBL" id="MUJZ01019998">
    <property type="protein sequence ID" value="OTF80082.1"/>
    <property type="molecule type" value="Genomic_DNA"/>
</dbReference>
<keyword evidence="9" id="KW-0472">Membrane</keyword>
<dbReference type="InterPro" id="IPR015876">
    <property type="entry name" value="Acyl-CoA_DS"/>
</dbReference>
<dbReference type="GO" id="GO:0005789">
    <property type="term" value="C:endoplasmic reticulum membrane"/>
    <property type="evidence" value="ECO:0007669"/>
    <property type="project" value="TreeGrafter"/>
</dbReference>
<evidence type="ECO:0000313" key="11">
    <source>
        <dbReference type="EMBL" id="OTF80082.1"/>
    </source>
</evidence>
<evidence type="ECO:0008006" key="13">
    <source>
        <dbReference type="Google" id="ProtNLM"/>
    </source>
</evidence>
<comment type="similarity">
    <text evidence="2">Belongs to the fatty acid desaturase type 1 family.</text>
</comment>
<sequence>MHHKYSDTDADPHNAKRGFFFSHIGWILVDRHPDYLGKIEKIDLNDLKNDPIVWFQHRFYVPLVSVYS</sequence>
<dbReference type="Proteomes" id="UP000194236">
    <property type="component" value="Unassembled WGS sequence"/>
</dbReference>
<keyword evidence="10" id="KW-0275">Fatty acid biosynthesis</keyword>
<evidence type="ECO:0000256" key="2">
    <source>
        <dbReference type="ARBA" id="ARBA00009295"/>
    </source>
</evidence>
<reference evidence="11 12" key="1">
    <citation type="submission" date="2017-03" db="EMBL/GenBank/DDBJ databases">
        <title>Genome Survey of Euroglyphus maynei.</title>
        <authorList>
            <person name="Arlian L.G."/>
            <person name="Morgan M.S."/>
            <person name="Rider S.D."/>
        </authorList>
    </citation>
    <scope>NUCLEOTIDE SEQUENCE [LARGE SCALE GENOMIC DNA]</scope>
    <source>
        <strain evidence="11">Arlian Lab</strain>
        <tissue evidence="11">Whole body</tissue>
    </source>
</reference>
<dbReference type="PANTHER" id="PTHR11351">
    <property type="entry name" value="ACYL-COA DESATURASE"/>
    <property type="match status" value="1"/>
</dbReference>
<keyword evidence="7" id="KW-0560">Oxidoreductase</keyword>
<comment type="caution">
    <text evidence="11">The sequence shown here is derived from an EMBL/GenBank/DDBJ whole genome shotgun (WGS) entry which is preliminary data.</text>
</comment>
<keyword evidence="6" id="KW-1133">Transmembrane helix</keyword>
<keyword evidence="12" id="KW-1185">Reference proteome</keyword>
<protein>
    <recommendedName>
        <fullName evidence="13">Fatty acid desaturase domain-containing protein</fullName>
    </recommendedName>
</protein>
<dbReference type="AlphaFoldDB" id="A0A1Y3BGU2"/>
<evidence type="ECO:0000256" key="9">
    <source>
        <dbReference type="ARBA" id="ARBA00023136"/>
    </source>
</evidence>
<dbReference type="GO" id="GO:0006636">
    <property type="term" value="P:unsaturated fatty acid biosynthetic process"/>
    <property type="evidence" value="ECO:0007669"/>
    <property type="project" value="TreeGrafter"/>
</dbReference>
<keyword evidence="4" id="KW-0812">Transmembrane</keyword>
<gene>
    <name evidence="11" type="ORF">BLA29_014706</name>
</gene>
<comment type="subcellular location">
    <subcellularLocation>
        <location evidence="1">Membrane</location>
        <topology evidence="1">Multi-pass membrane protein</topology>
    </subcellularLocation>
</comment>
<evidence type="ECO:0000256" key="5">
    <source>
        <dbReference type="ARBA" id="ARBA00022832"/>
    </source>
</evidence>
<keyword evidence="5" id="KW-0276">Fatty acid metabolism</keyword>
<evidence type="ECO:0000256" key="10">
    <source>
        <dbReference type="ARBA" id="ARBA00023160"/>
    </source>
</evidence>
<keyword evidence="8" id="KW-0443">Lipid metabolism</keyword>